<reference evidence="4" key="1">
    <citation type="submission" date="2018-10" db="EMBL/GenBank/DDBJ databases">
        <authorList>
            <person name="Peiro R."/>
            <person name="Begona"/>
            <person name="Cbmso G."/>
            <person name="Lopez M."/>
            <person name="Gonzalez S."/>
            <person name="Sacristan E."/>
            <person name="Castillo E."/>
        </authorList>
    </citation>
    <scope>NUCLEOTIDE SEQUENCE [LARGE SCALE GENOMIC DNA]</scope>
</reference>
<sequence length="243" mass="25921">MRPRVFVSILFIVVCNHPIFAQDSLVSNPKTKLEAFTGEVGSVIVKGYAEIGVVKAQGEVSVTAMTFKSAKTGSETKGLVLEISEYGGYGKHVSRSFVDYDEIGELLEGVDYIAKANESVTPYPFFEAKYATRGGLSFTVFNDLSGKLNVAIASGSVGARSAYLNSEQFSKLRLLIVKAQEVLNNPALAVVKRNAPEPSVMAPVRSGEGSPARAVQSAKPLILNETPKPAPAAGGRQPSERPK</sequence>
<evidence type="ECO:0000313" key="3">
    <source>
        <dbReference type="EMBL" id="VCU10070.1"/>
    </source>
</evidence>
<keyword evidence="4" id="KW-1185">Reference proteome</keyword>
<comment type="caution">
    <text evidence="3">The sequence shown here is derived from an EMBL/GenBank/DDBJ whole genome shotgun (WGS) entry which is preliminary data.</text>
</comment>
<evidence type="ECO:0000256" key="1">
    <source>
        <dbReference type="SAM" id="MobiDB-lite"/>
    </source>
</evidence>
<proteinExistence type="predicted"/>
<dbReference type="AlphaFoldDB" id="A0A447CXQ7"/>
<evidence type="ECO:0000256" key="2">
    <source>
        <dbReference type="SAM" id="SignalP"/>
    </source>
</evidence>
<organism evidence="3 4">
    <name type="scientific">Rhodoplanes serenus</name>
    <dbReference type="NCBI Taxonomy" id="200615"/>
    <lineage>
        <taxon>Bacteria</taxon>
        <taxon>Pseudomonadati</taxon>
        <taxon>Pseudomonadota</taxon>
        <taxon>Alphaproteobacteria</taxon>
        <taxon>Hyphomicrobiales</taxon>
        <taxon>Nitrobacteraceae</taxon>
        <taxon>Rhodoplanes</taxon>
    </lineage>
</organism>
<dbReference type="EMBL" id="UWOC01000160">
    <property type="protein sequence ID" value="VCU10070.1"/>
    <property type="molecule type" value="Genomic_DNA"/>
</dbReference>
<keyword evidence="2" id="KW-0732">Signal</keyword>
<feature type="chain" id="PRO_5019344436" evidence="2">
    <location>
        <begin position="22"/>
        <end position="243"/>
    </location>
</feature>
<feature type="region of interest" description="Disordered" evidence="1">
    <location>
        <begin position="199"/>
        <end position="243"/>
    </location>
</feature>
<dbReference type="RefSeq" id="WP_129609950.1">
    <property type="nucleotide sequence ID" value="NZ_UWOC01000160.1"/>
</dbReference>
<feature type="signal peptide" evidence="2">
    <location>
        <begin position="1"/>
        <end position="21"/>
    </location>
</feature>
<protein>
    <submittedName>
        <fullName evidence="3">Uncharacterized protein</fullName>
    </submittedName>
</protein>
<evidence type="ECO:0000313" key="4">
    <source>
        <dbReference type="Proteomes" id="UP000289200"/>
    </source>
</evidence>
<name>A0A447CXQ7_9BRAD</name>
<gene>
    <name evidence="3" type="ORF">RHODGE_RHODGE_03256</name>
</gene>
<accession>A0A447CXQ7</accession>
<dbReference type="Proteomes" id="UP000289200">
    <property type="component" value="Unassembled WGS sequence"/>
</dbReference>